<protein>
    <recommendedName>
        <fullName evidence="2">DUF4367 domain-containing protein</fullName>
    </recommendedName>
</protein>
<evidence type="ECO:0000256" key="1">
    <source>
        <dbReference type="SAM" id="SignalP"/>
    </source>
</evidence>
<feature type="domain" description="DUF4367" evidence="2">
    <location>
        <begin position="58"/>
        <end position="175"/>
    </location>
</feature>
<feature type="signal peptide" evidence="1">
    <location>
        <begin position="1"/>
        <end position="23"/>
    </location>
</feature>
<dbReference type="Pfam" id="PF14285">
    <property type="entry name" value="DUF4367"/>
    <property type="match status" value="1"/>
</dbReference>
<sequence length="177" mass="19793">MKKHFAGALLTLALLSIGFSVSANVENKPVQGYKIRSEEPSKVVTLQTIQNDLGFIMPKYVPESLTLKSVVQNDPPREITASELQNRLKTYDIFYSGSCEKGKVCNSLYMIVTEGNMHIGGAVKETEINGSKAEIQENENVINLSWKYKGLTYWVLAKKSETLTREEVLKFANSIVE</sequence>
<dbReference type="RefSeq" id="WP_003337782.1">
    <property type="nucleotide sequence ID" value="NZ_CP007806.1"/>
</dbReference>
<organism evidence="3 4">
    <name type="scientific">Brevibacillus laterosporus LMG 15441</name>
    <dbReference type="NCBI Taxonomy" id="1042163"/>
    <lineage>
        <taxon>Bacteria</taxon>
        <taxon>Bacillati</taxon>
        <taxon>Bacillota</taxon>
        <taxon>Bacilli</taxon>
        <taxon>Bacillales</taxon>
        <taxon>Paenibacillaceae</taxon>
        <taxon>Brevibacillus</taxon>
    </lineage>
</organism>
<dbReference type="InterPro" id="IPR025377">
    <property type="entry name" value="DUF4367"/>
</dbReference>
<keyword evidence="4" id="KW-1185">Reference proteome</keyword>
<dbReference type="EMBL" id="CP007806">
    <property type="protein sequence ID" value="AIG26094.1"/>
    <property type="molecule type" value="Genomic_DNA"/>
</dbReference>
<accession>A0A075R2J7</accession>
<dbReference type="KEGG" id="blr:BRLA_c017700"/>
<reference evidence="3 4" key="1">
    <citation type="journal article" date="2011" name="J. Bacteriol.">
        <title>Genome sequence of Brevibacillus laterosporus LMG 15441, a pathogen of invertebrates.</title>
        <authorList>
            <person name="Djukic M."/>
            <person name="Poehlein A."/>
            <person name="Thurmer A."/>
            <person name="Daniel R."/>
        </authorList>
    </citation>
    <scope>NUCLEOTIDE SEQUENCE [LARGE SCALE GENOMIC DNA]</scope>
    <source>
        <strain evidence="3 4">LMG 15441</strain>
    </source>
</reference>
<evidence type="ECO:0000259" key="2">
    <source>
        <dbReference type="Pfam" id="PF14285"/>
    </source>
</evidence>
<dbReference type="Proteomes" id="UP000005850">
    <property type="component" value="Chromosome"/>
</dbReference>
<name>A0A075R2J7_BRELA</name>
<keyword evidence="1" id="KW-0732">Signal</keyword>
<dbReference type="HOGENOM" id="CLU_1515082_0_0_9"/>
<evidence type="ECO:0000313" key="3">
    <source>
        <dbReference type="EMBL" id="AIG26094.1"/>
    </source>
</evidence>
<proteinExistence type="predicted"/>
<evidence type="ECO:0000313" key="4">
    <source>
        <dbReference type="Proteomes" id="UP000005850"/>
    </source>
</evidence>
<feature type="chain" id="PRO_5001709064" description="DUF4367 domain-containing protein" evidence="1">
    <location>
        <begin position="24"/>
        <end position="177"/>
    </location>
</feature>
<dbReference type="AlphaFoldDB" id="A0A075R2J7"/>
<dbReference type="STRING" id="1042163.BRLA_c017700"/>
<gene>
    <name evidence="3" type="ORF">BRLA_c017700</name>
</gene>